<organism evidence="2 3">
    <name type="scientific">Planobispora siamensis</name>
    <dbReference type="NCBI Taxonomy" id="936338"/>
    <lineage>
        <taxon>Bacteria</taxon>
        <taxon>Bacillati</taxon>
        <taxon>Actinomycetota</taxon>
        <taxon>Actinomycetes</taxon>
        <taxon>Streptosporangiales</taxon>
        <taxon>Streptosporangiaceae</taxon>
        <taxon>Planobispora</taxon>
    </lineage>
</organism>
<evidence type="ECO:0000256" key="1">
    <source>
        <dbReference type="SAM" id="MobiDB-lite"/>
    </source>
</evidence>
<keyword evidence="3" id="KW-1185">Reference proteome</keyword>
<feature type="region of interest" description="Disordered" evidence="1">
    <location>
        <begin position="52"/>
        <end position="72"/>
    </location>
</feature>
<accession>A0A8J3SI17</accession>
<reference evidence="2 3" key="1">
    <citation type="submission" date="2021-01" db="EMBL/GenBank/DDBJ databases">
        <title>Whole genome shotgun sequence of Planobispora siamensis NBRC 107568.</title>
        <authorList>
            <person name="Komaki H."/>
            <person name="Tamura T."/>
        </authorList>
    </citation>
    <scope>NUCLEOTIDE SEQUENCE [LARGE SCALE GENOMIC DNA]</scope>
    <source>
        <strain evidence="2 3">NBRC 107568</strain>
    </source>
</reference>
<gene>
    <name evidence="2" type="ORF">Psi01_39750</name>
</gene>
<feature type="compositionally biased region" description="Pro residues" evidence="1">
    <location>
        <begin position="57"/>
        <end position="72"/>
    </location>
</feature>
<dbReference type="AlphaFoldDB" id="A0A8J3SI17"/>
<dbReference type="RefSeq" id="WP_204065510.1">
    <property type="nucleotide sequence ID" value="NZ_BOOJ01000032.1"/>
</dbReference>
<proteinExistence type="predicted"/>
<comment type="caution">
    <text evidence="2">The sequence shown here is derived from an EMBL/GenBank/DDBJ whole genome shotgun (WGS) entry which is preliminary data.</text>
</comment>
<protein>
    <submittedName>
        <fullName evidence="2">Uncharacterized protein</fullName>
    </submittedName>
</protein>
<evidence type="ECO:0000313" key="2">
    <source>
        <dbReference type="EMBL" id="GIH93345.1"/>
    </source>
</evidence>
<evidence type="ECO:0000313" key="3">
    <source>
        <dbReference type="Proteomes" id="UP000619788"/>
    </source>
</evidence>
<name>A0A8J3SI17_9ACTN</name>
<sequence length="72" mass="7343">MALYGAAAALLAPLGLVLAGLLTDMGDVYTSAAVTADALTMVWLARSAHDLADPRHQPVPPPSPPLPAQPQS</sequence>
<dbReference type="Proteomes" id="UP000619788">
    <property type="component" value="Unassembled WGS sequence"/>
</dbReference>
<dbReference type="EMBL" id="BOOJ01000032">
    <property type="protein sequence ID" value="GIH93345.1"/>
    <property type="molecule type" value="Genomic_DNA"/>
</dbReference>